<dbReference type="GO" id="GO:0004527">
    <property type="term" value="F:exonuclease activity"/>
    <property type="evidence" value="ECO:0007669"/>
    <property type="project" value="UniProtKB-KW"/>
</dbReference>
<comment type="caution">
    <text evidence="6">The sequence shown here is derived from an EMBL/GenBank/DDBJ whole genome shotgun (WGS) entry which is preliminary data.</text>
</comment>
<dbReference type="GO" id="GO:0004386">
    <property type="term" value="F:helicase activity"/>
    <property type="evidence" value="ECO:0007669"/>
    <property type="project" value="UniProtKB-KW"/>
</dbReference>
<evidence type="ECO:0000256" key="2">
    <source>
        <dbReference type="ARBA" id="ARBA00022801"/>
    </source>
</evidence>
<dbReference type="Proteomes" id="UP000290481">
    <property type="component" value="Unassembled WGS sequence"/>
</dbReference>
<evidence type="ECO:0000259" key="5">
    <source>
        <dbReference type="Pfam" id="PF00580"/>
    </source>
</evidence>
<gene>
    <name evidence="6" type="ORF">B4O85_16020</name>
</gene>
<proteinExistence type="predicted"/>
<keyword evidence="1" id="KW-0547">Nucleotide-binding</keyword>
<dbReference type="SUPFAM" id="SSF52540">
    <property type="entry name" value="P-loop containing nucleoside triphosphate hydrolases"/>
    <property type="match status" value="1"/>
</dbReference>
<evidence type="ECO:0000256" key="3">
    <source>
        <dbReference type="ARBA" id="ARBA00022806"/>
    </source>
</evidence>
<dbReference type="EMBL" id="MZZJ01000006">
    <property type="protein sequence ID" value="RXE51793.1"/>
    <property type="molecule type" value="Genomic_DNA"/>
</dbReference>
<dbReference type="GO" id="GO:0005524">
    <property type="term" value="F:ATP binding"/>
    <property type="evidence" value="ECO:0007669"/>
    <property type="project" value="UniProtKB-KW"/>
</dbReference>
<dbReference type="InterPro" id="IPR014016">
    <property type="entry name" value="UvrD-like_ATP-bd"/>
</dbReference>
<dbReference type="InterPro" id="IPR027417">
    <property type="entry name" value="P-loop_NTPase"/>
</dbReference>
<keyword evidence="6" id="KW-0540">Nuclease</keyword>
<keyword evidence="6" id="KW-0269">Exonuclease</keyword>
<evidence type="ECO:0000313" key="6">
    <source>
        <dbReference type="EMBL" id="RXE51793.1"/>
    </source>
</evidence>
<dbReference type="Pfam" id="PF00580">
    <property type="entry name" value="UvrD-helicase"/>
    <property type="match status" value="1"/>
</dbReference>
<evidence type="ECO:0000313" key="7">
    <source>
        <dbReference type="Proteomes" id="UP000290481"/>
    </source>
</evidence>
<feature type="domain" description="UvrD-like helicase ATP-binding" evidence="5">
    <location>
        <begin position="103"/>
        <end position="178"/>
    </location>
</feature>
<name>A0A4Q0HRH2_PSEAZ</name>
<organism evidence="6 7">
    <name type="scientific">Pseudomonas azotoformans</name>
    <dbReference type="NCBI Taxonomy" id="47878"/>
    <lineage>
        <taxon>Bacteria</taxon>
        <taxon>Pseudomonadati</taxon>
        <taxon>Pseudomonadota</taxon>
        <taxon>Gammaproteobacteria</taxon>
        <taxon>Pseudomonadales</taxon>
        <taxon>Pseudomonadaceae</taxon>
        <taxon>Pseudomonas</taxon>
    </lineage>
</organism>
<evidence type="ECO:0000256" key="4">
    <source>
        <dbReference type="ARBA" id="ARBA00022840"/>
    </source>
</evidence>
<dbReference type="Gene3D" id="3.40.50.300">
    <property type="entry name" value="P-loop containing nucleotide triphosphate hydrolases"/>
    <property type="match status" value="1"/>
</dbReference>
<evidence type="ECO:0000256" key="1">
    <source>
        <dbReference type="ARBA" id="ARBA00022741"/>
    </source>
</evidence>
<keyword evidence="4" id="KW-0067">ATP-binding</keyword>
<keyword evidence="3" id="KW-0347">Helicase</keyword>
<dbReference type="RefSeq" id="WP_087716038.1">
    <property type="nucleotide sequence ID" value="NZ_MZZJ01000006.1"/>
</dbReference>
<reference evidence="6 7" key="1">
    <citation type="submission" date="2017-03" db="EMBL/GenBank/DDBJ databases">
        <title>Pseudomonas azotoformans: Salt tolerant bacteria having multiple plant growth promoting attributes.</title>
        <authorList>
            <person name="Srivastava A.K."/>
            <person name="Sharma A."/>
            <person name="Srivastava A.K."/>
            <person name="Jamali H."/>
            <person name="Yadav J."/>
            <person name="Srivastava R."/>
            <person name="Kashyap P.L."/>
            <person name="Chakdar H."/>
            <person name="Saxena A.K."/>
        </authorList>
    </citation>
    <scope>NUCLEOTIDE SEQUENCE [LARGE SCALE GENOMIC DNA]</scope>
    <source>
        <strain evidence="6 7">SC 14</strain>
    </source>
</reference>
<sequence>MANHLTLAVAGGRKTQGLVEHCKSLPIDRRVLVVTFTQTNQLELRHRLASQAGDLQNLEVMGWYTFLLRHFAKPFLPFILPSERVGGFDFEGRPYFKAVGKARYMNRKNEVYASELGRLAFEVMQSSGGLLMHRLECLYDEILFDEVQDLSGYDWEIVHQLLLSKIDVRMVGDVRQSVLSTNPRGQKNKKYAYAAAIEWFRDRETKGLLCINYSSVTHRCRAEIATFSDSIFDASWGFPETTSENTACTGHDGVFLVSRKHVDDYVARFQPQSLRHSISSGKEYSLDFLNFNVSKGATYERVLIVPTVNIESFLKKGIHLEATSAASFYVAVTRAKQSVAIIVDQPGDSTLPYWHP</sequence>
<accession>A0A4Q0HRH2</accession>
<keyword evidence="2" id="KW-0378">Hydrolase</keyword>
<protein>
    <submittedName>
        <fullName evidence="6">ATP-dependent exonuclease</fullName>
    </submittedName>
</protein>
<dbReference type="AlphaFoldDB" id="A0A4Q0HRH2"/>